<dbReference type="GeneTree" id="ENSGT00980000199506"/>
<dbReference type="GO" id="GO:0005634">
    <property type="term" value="C:nucleus"/>
    <property type="evidence" value="ECO:0007669"/>
    <property type="project" value="TreeGrafter"/>
</dbReference>
<evidence type="ECO:0000313" key="5">
    <source>
        <dbReference type="Proteomes" id="UP000694558"/>
    </source>
</evidence>
<dbReference type="PANTHER" id="PTHR28577">
    <property type="entry name" value="CENTROMERE PROTEIN P"/>
    <property type="match status" value="1"/>
</dbReference>
<dbReference type="Proteomes" id="UP000694558">
    <property type="component" value="Chromosome 6"/>
</dbReference>
<evidence type="ECO:0000313" key="4">
    <source>
        <dbReference type="Ensembl" id="ENSSMAP00000044859.1"/>
    </source>
</evidence>
<feature type="coiled-coil region" evidence="1">
    <location>
        <begin position="125"/>
        <end position="152"/>
    </location>
</feature>
<accession>A0A8D3CC51</accession>
<feature type="chain" id="PRO_5034601387" description="Centromere protein P" evidence="3">
    <location>
        <begin position="25"/>
        <end position="278"/>
    </location>
</feature>
<feature type="signal peptide" evidence="3">
    <location>
        <begin position="1"/>
        <end position="24"/>
    </location>
</feature>
<dbReference type="InterPro" id="IPR027801">
    <property type="entry name" value="CENP-P"/>
</dbReference>
<dbReference type="PANTHER" id="PTHR28577:SF1">
    <property type="entry name" value="CENTROMERE PROTEIN P"/>
    <property type="match status" value="1"/>
</dbReference>
<dbReference type="Pfam" id="PF13096">
    <property type="entry name" value="CENP-P"/>
    <property type="match status" value="1"/>
</dbReference>
<evidence type="ECO:0000256" key="3">
    <source>
        <dbReference type="SAM" id="SignalP"/>
    </source>
</evidence>
<dbReference type="GO" id="GO:0000775">
    <property type="term" value="C:chromosome, centromeric region"/>
    <property type="evidence" value="ECO:0007669"/>
    <property type="project" value="InterPro"/>
</dbReference>
<feature type="region of interest" description="Disordered" evidence="2">
    <location>
        <begin position="30"/>
        <end position="70"/>
    </location>
</feature>
<evidence type="ECO:0000256" key="1">
    <source>
        <dbReference type="SAM" id="Coils"/>
    </source>
</evidence>
<keyword evidence="1" id="KW-0175">Coiled coil</keyword>
<evidence type="ECO:0000256" key="2">
    <source>
        <dbReference type="SAM" id="MobiDB-lite"/>
    </source>
</evidence>
<reference evidence="4" key="2">
    <citation type="submission" date="2025-08" db="UniProtKB">
        <authorList>
            <consortium name="Ensembl"/>
        </authorList>
    </citation>
    <scope>IDENTIFICATION</scope>
</reference>
<reference evidence="4" key="1">
    <citation type="submission" date="2023-05" db="EMBL/GenBank/DDBJ databases">
        <title>High-quality long-read genome of Scophthalmus maximus.</title>
        <authorList>
            <person name="Lien S."/>
            <person name="Martinez P."/>
        </authorList>
    </citation>
    <scope>NUCLEOTIDE SEQUENCE [LARGE SCALE GENOMIC DNA]</scope>
</reference>
<proteinExistence type="predicted"/>
<keyword evidence="3" id="KW-0732">Signal</keyword>
<dbReference type="Ensembl" id="ENSSMAT00000054809.1">
    <property type="protein sequence ID" value="ENSSMAP00000044859.1"/>
    <property type="gene ID" value="ENSSMAG00000003964.2"/>
</dbReference>
<name>A0A8D3CC51_SCOMX</name>
<dbReference type="AlphaFoldDB" id="A0A8D3CC51"/>
<dbReference type="GO" id="GO:0034080">
    <property type="term" value="P:CENP-A containing chromatin assembly"/>
    <property type="evidence" value="ECO:0007669"/>
    <property type="project" value="InterPro"/>
</dbReference>
<organism evidence="4 5">
    <name type="scientific">Scophthalmus maximus</name>
    <name type="common">Turbot</name>
    <name type="synonym">Psetta maxima</name>
    <dbReference type="NCBI Taxonomy" id="52904"/>
    <lineage>
        <taxon>Eukaryota</taxon>
        <taxon>Metazoa</taxon>
        <taxon>Chordata</taxon>
        <taxon>Craniata</taxon>
        <taxon>Vertebrata</taxon>
        <taxon>Euteleostomi</taxon>
        <taxon>Actinopterygii</taxon>
        <taxon>Neopterygii</taxon>
        <taxon>Teleostei</taxon>
        <taxon>Neoteleostei</taxon>
        <taxon>Acanthomorphata</taxon>
        <taxon>Carangaria</taxon>
        <taxon>Pleuronectiformes</taxon>
        <taxon>Pleuronectoidei</taxon>
        <taxon>Scophthalmidae</taxon>
        <taxon>Scophthalmus</taxon>
    </lineage>
</organism>
<sequence length="278" mass="31193">YVTFFTVISNSFFLLNQLFFSVLQDGAKDERGEHGGGESPAGSDRASPGRSGRAAVSTAGRPEGHDVPLQRRNAGCPVGFFFFFVHSSSLNLSHIQPVAIPHVQPVLFCFICLHRSYVCGQRQAGVKEEEVVSKLEAEVEQLEEDLKRQTQMNGVSLTSCTTKTLRRTSRKCVQEFSVSGHCFDLDFQVEFQISEFKQGQRSERTISNLNVVIDAGDLQCLGSFLSGVEESSDLLLLFRTLRTFSDRCDDRCRTFQHFQVSKDTPAPTWTSNWQPQFM</sequence>
<evidence type="ECO:0008006" key="6">
    <source>
        <dbReference type="Google" id="ProtNLM"/>
    </source>
</evidence>
<protein>
    <recommendedName>
        <fullName evidence="6">Centromere protein P</fullName>
    </recommendedName>
</protein>